<dbReference type="PANTHER" id="PTHR11785:SF512">
    <property type="entry name" value="SOBREMESA, ISOFORM B"/>
    <property type="match status" value="1"/>
</dbReference>
<reference evidence="6 7" key="1">
    <citation type="submission" date="2024-03" db="EMBL/GenBank/DDBJ databases">
        <title>Complete genome sequence of the green alga Chloropicon roscoffensis RCC1871.</title>
        <authorList>
            <person name="Lemieux C."/>
            <person name="Pombert J.-F."/>
            <person name="Otis C."/>
            <person name="Turmel M."/>
        </authorList>
    </citation>
    <scope>NUCLEOTIDE SEQUENCE [LARGE SCALE GENOMIC DNA]</scope>
    <source>
        <strain evidence="6 7">RCC1871</strain>
    </source>
</reference>
<feature type="transmembrane region" description="Helical" evidence="5">
    <location>
        <begin position="42"/>
        <end position="60"/>
    </location>
</feature>
<dbReference type="Proteomes" id="UP001472866">
    <property type="component" value="Chromosome 05"/>
</dbReference>
<feature type="transmembrane region" description="Helical" evidence="5">
    <location>
        <begin position="72"/>
        <end position="93"/>
    </location>
</feature>
<comment type="subcellular location">
    <subcellularLocation>
        <location evidence="1">Membrane</location>
        <topology evidence="1">Multi-pass membrane protein</topology>
    </subcellularLocation>
</comment>
<feature type="transmembrane region" description="Helical" evidence="5">
    <location>
        <begin position="201"/>
        <end position="221"/>
    </location>
</feature>
<gene>
    <name evidence="6" type="ORF">HKI87_05g38330</name>
</gene>
<evidence type="ECO:0000256" key="4">
    <source>
        <dbReference type="ARBA" id="ARBA00023136"/>
    </source>
</evidence>
<dbReference type="InterPro" id="IPR050598">
    <property type="entry name" value="AminoAcid_Transporter"/>
</dbReference>
<dbReference type="EMBL" id="CP151505">
    <property type="protein sequence ID" value="WZN62297.1"/>
    <property type="molecule type" value="Genomic_DNA"/>
</dbReference>
<feature type="transmembrane region" description="Helical" evidence="5">
    <location>
        <begin position="373"/>
        <end position="393"/>
    </location>
</feature>
<evidence type="ECO:0000256" key="1">
    <source>
        <dbReference type="ARBA" id="ARBA00004141"/>
    </source>
</evidence>
<accession>A0AAX4P8F6</accession>
<feature type="transmembrane region" description="Helical" evidence="5">
    <location>
        <begin position="461"/>
        <end position="480"/>
    </location>
</feature>
<protein>
    <submittedName>
        <fullName evidence="6">Amino acid transporter</fullName>
    </submittedName>
</protein>
<evidence type="ECO:0000256" key="3">
    <source>
        <dbReference type="ARBA" id="ARBA00022989"/>
    </source>
</evidence>
<dbReference type="InterPro" id="IPR002293">
    <property type="entry name" value="AA/rel_permease1"/>
</dbReference>
<dbReference type="PANTHER" id="PTHR11785">
    <property type="entry name" value="AMINO ACID TRANSPORTER"/>
    <property type="match status" value="1"/>
</dbReference>
<keyword evidence="2 5" id="KW-0812">Transmembrane</keyword>
<dbReference type="Gene3D" id="1.20.1740.10">
    <property type="entry name" value="Amino acid/polyamine transporter I"/>
    <property type="match status" value="1"/>
</dbReference>
<feature type="transmembrane region" description="Helical" evidence="5">
    <location>
        <begin position="278"/>
        <end position="297"/>
    </location>
</feature>
<evidence type="ECO:0000256" key="5">
    <source>
        <dbReference type="SAM" id="Phobius"/>
    </source>
</evidence>
<dbReference type="GO" id="GO:0016020">
    <property type="term" value="C:membrane"/>
    <property type="evidence" value="ECO:0007669"/>
    <property type="project" value="UniProtKB-SubCell"/>
</dbReference>
<dbReference type="PIRSF" id="PIRSF006060">
    <property type="entry name" value="AA_transporter"/>
    <property type="match status" value="1"/>
</dbReference>
<keyword evidence="3 5" id="KW-1133">Transmembrane helix</keyword>
<feature type="transmembrane region" description="Helical" evidence="5">
    <location>
        <begin position="435"/>
        <end position="455"/>
    </location>
</feature>
<proteinExistence type="predicted"/>
<sequence length="490" mass="54175">MATSAPHLSESTWLLRSPTKDLGSELLEFNETPGPRKLRASLGFWDVYSLTITILLNGIFISHEIMQVGSLLSALILFAVASFVTLCCVAVYLELSTFLPSAGGDYEYIRVAFGNMPGFTYAWMMYIFLQTCTTCMQALTFSTHISCKLWPDLKHEEACVPVEGQTINSIKIKALAIIGILCIVWLNCCSARTVSRVARCFAAMKGAMVAFVFALSVRYAVQHGQIIRENIRPDWSRASVQQVNSIVTSLLWSVNGFNSVVCLSEEVVNPRKNVRGGLFYGMLTILLAYLALVVSYFCVLSPADQGNGRGVAADVVRLAAGPRYESVFTVFIALSTLACLNGGIATGGRWLFAVARNRQMPSFIALLGKKTSAPYAAVIMQGIWPAICLLFTGPSFDDLLALFGQSSWYFYAMIACSYLKFQWTLHSQIWTRKRILTSGCALVVFTSSLVMMSISFYEKPLVTILSLCFVLSSIPAYHLGEYLKYRTSWV</sequence>
<name>A0AAX4P8F6_9CHLO</name>
<dbReference type="Pfam" id="PF13520">
    <property type="entry name" value="AA_permease_2"/>
    <property type="match status" value="1"/>
</dbReference>
<keyword evidence="7" id="KW-1185">Reference proteome</keyword>
<feature type="transmembrane region" description="Helical" evidence="5">
    <location>
        <begin position="174"/>
        <end position="195"/>
    </location>
</feature>
<evidence type="ECO:0000313" key="7">
    <source>
        <dbReference type="Proteomes" id="UP001472866"/>
    </source>
</evidence>
<feature type="transmembrane region" description="Helical" evidence="5">
    <location>
        <begin position="108"/>
        <end position="129"/>
    </location>
</feature>
<feature type="transmembrane region" description="Helical" evidence="5">
    <location>
        <begin position="399"/>
        <end position="423"/>
    </location>
</feature>
<feature type="transmembrane region" description="Helical" evidence="5">
    <location>
        <begin position="327"/>
        <end position="352"/>
    </location>
</feature>
<keyword evidence="4 5" id="KW-0472">Membrane</keyword>
<organism evidence="6 7">
    <name type="scientific">Chloropicon roscoffensis</name>
    <dbReference type="NCBI Taxonomy" id="1461544"/>
    <lineage>
        <taxon>Eukaryota</taxon>
        <taxon>Viridiplantae</taxon>
        <taxon>Chlorophyta</taxon>
        <taxon>Chloropicophyceae</taxon>
        <taxon>Chloropicales</taxon>
        <taxon>Chloropicaceae</taxon>
        <taxon>Chloropicon</taxon>
    </lineage>
</organism>
<evidence type="ECO:0000256" key="2">
    <source>
        <dbReference type="ARBA" id="ARBA00022692"/>
    </source>
</evidence>
<dbReference type="AlphaFoldDB" id="A0AAX4P8F6"/>
<evidence type="ECO:0000313" key="6">
    <source>
        <dbReference type="EMBL" id="WZN62297.1"/>
    </source>
</evidence>
<dbReference type="GO" id="GO:0015179">
    <property type="term" value="F:L-amino acid transmembrane transporter activity"/>
    <property type="evidence" value="ECO:0007669"/>
    <property type="project" value="TreeGrafter"/>
</dbReference>